<evidence type="ECO:0000259" key="5">
    <source>
        <dbReference type="Pfam" id="PF15902"/>
    </source>
</evidence>
<feature type="domain" description="Sortilin N-terminal" evidence="5">
    <location>
        <begin position="125"/>
        <end position="249"/>
    </location>
</feature>
<dbReference type="SUPFAM" id="SSF110296">
    <property type="entry name" value="Oligoxyloglucan reducing end-specific cellobiohydrolase"/>
    <property type="match status" value="2"/>
</dbReference>
<feature type="coiled-coil region" evidence="2">
    <location>
        <begin position="944"/>
        <end position="981"/>
    </location>
</feature>
<reference evidence="6 7" key="1">
    <citation type="journal article" date="2014" name="Int. J. Syst. Evol. Microbiol.">
        <title>Complete genome sequence of Corynebacterium casei LMG S-19264T (=DSM 44701T), isolated from a smear-ripened cheese.</title>
        <authorList>
            <consortium name="US DOE Joint Genome Institute (JGI-PGF)"/>
            <person name="Walter F."/>
            <person name="Albersmeier A."/>
            <person name="Kalinowski J."/>
            <person name="Ruckert C."/>
        </authorList>
    </citation>
    <scope>NUCLEOTIDE SEQUENCE [LARGE SCALE GENOMIC DNA]</scope>
    <source>
        <strain evidence="6 7">KCTC 12866</strain>
    </source>
</reference>
<organism evidence="6 7">
    <name type="scientific">Persicitalea jodogahamensis</name>
    <dbReference type="NCBI Taxonomy" id="402147"/>
    <lineage>
        <taxon>Bacteria</taxon>
        <taxon>Pseudomonadati</taxon>
        <taxon>Bacteroidota</taxon>
        <taxon>Cytophagia</taxon>
        <taxon>Cytophagales</taxon>
        <taxon>Spirosomataceae</taxon>
        <taxon>Persicitalea</taxon>
    </lineage>
</organism>
<keyword evidence="1" id="KW-0677">Repeat</keyword>
<name>A0A8J3DBR1_9BACT</name>
<dbReference type="EMBL" id="BMXF01000004">
    <property type="protein sequence ID" value="GHB80763.1"/>
    <property type="molecule type" value="Genomic_DNA"/>
</dbReference>
<dbReference type="AlphaFoldDB" id="A0A8J3DBR1"/>
<dbReference type="PANTHER" id="PTHR12106:SF27">
    <property type="entry name" value="SORTILIN-RELATED RECEPTOR"/>
    <property type="match status" value="1"/>
</dbReference>
<evidence type="ECO:0000313" key="7">
    <source>
        <dbReference type="Proteomes" id="UP000598271"/>
    </source>
</evidence>
<sequence length="1092" mass="121249">MKKIFQSTLFSFLLIFVSAGKTVAQPLPIGLFKAMKVRSIGPAVMSGRITTVEAVEENPDIIYAGAASGGVWKTENVGGTWMPIFDDQPTLNIGSLAIQQSNPSVIWVGTGEGNPRNSISLGEGIYKSLDAGKTWKRVGLEKTRNIHRIFIDPMNPEVVYAGAIGNPYAEHSERGVFKTIDGGQTWEKILFTNEKSGVGDMIMDPTNPRKLLVAMWQHRRTPYDFQSGGPGSGLYLTFDGGRSWKKLGKAEGLPEGDYGRCGVTISRANPDRMYAMVEAKKNGLYTSTDGGFHWSLVTDDPDIATNRPFYFNDIIADPINENKLYALWQTVNVSIDGGKSFKTVADFNQAHADHHALWIHPKNPRLLINGNDGGVSISRDGGKKWIFSTGIPIGQFYHVAVDNEIPYNVYGGLQDNGSWRGPAYTWMSEGIRNYLWQSVWGGDGFEVMPDAENARYGYAMSQGGGLGRFDVETGQSYGIKPPAPDLKTRLRFNWNAALAQDPFDPSTIYYGSQFVHKSTDKGKIWTIISPDLTTNDTLKQKQDESGGLSLDVTSAENNTTILAISPSYKEKGVIWVTTDDGNVQLTRDGGATWDKITIKGLPKEAWIPQVKVSKLNPAEAYVVANQYRMGDFSPYIFRTRDYGKTWDNVVADKGLRGYALSVLPDSEVPNLLFAGTEHGLWVSIDDGNNWQQWTHGIPNTSVMDLAIQEREGDLVIGTFGRSLYILDDIRPLRKIASAKQLPDQRLVAYAAPDAYLAETKDSPGYGSGGDGLWEAPNRIRQARLTYYFNPKGTLIAPPPPPVESAMNQRKRRNMVNPETQVLSGMKGDTITTSNIDSERSAMKDTVHIRVYDGGGKLVRTFTDQPDTAGIQRTTWDLRERGFRQPGSRKPKPNAPEPTGLPVLPGTYKVVFQYKDLKDSTMVEVLADPRLPYNRTAILARRAMADRLERTAEKLTAAIDQLNDADNTVKQLMEQVKTADDEAWIGWNKKLKAMQDTLKIKRELLEPKPLGKQGYGRPYRQTALTVWRDAFYTVAGTPWTGSKPFDPNAEDEAMIKDAEAMAETALAQVNDFFTTQWAKFKQEVEAQPSLLFK</sequence>
<dbReference type="Pfam" id="PF15902">
    <property type="entry name" value="Sortilin-Vps10"/>
    <property type="match status" value="1"/>
</dbReference>
<feature type="signal peptide" evidence="4">
    <location>
        <begin position="1"/>
        <end position="24"/>
    </location>
</feature>
<dbReference type="InterPro" id="IPR050310">
    <property type="entry name" value="VPS10-sortilin"/>
</dbReference>
<keyword evidence="2" id="KW-0175">Coiled coil</keyword>
<dbReference type="Proteomes" id="UP000598271">
    <property type="component" value="Unassembled WGS sequence"/>
</dbReference>
<dbReference type="Gene3D" id="2.60.40.4070">
    <property type="match status" value="1"/>
</dbReference>
<gene>
    <name evidence="6" type="ORF">GCM10007390_39110</name>
</gene>
<feature type="chain" id="PRO_5035320499" description="Sortilin N-terminal domain-containing protein" evidence="4">
    <location>
        <begin position="25"/>
        <end position="1092"/>
    </location>
</feature>
<keyword evidence="4" id="KW-0732">Signal</keyword>
<evidence type="ECO:0000256" key="1">
    <source>
        <dbReference type="ARBA" id="ARBA00022737"/>
    </source>
</evidence>
<proteinExistence type="predicted"/>
<dbReference type="InterPro" id="IPR031778">
    <property type="entry name" value="Sortilin_N"/>
</dbReference>
<accession>A0A8J3DBR1</accession>
<dbReference type="PANTHER" id="PTHR12106">
    <property type="entry name" value="SORTILIN RELATED"/>
    <property type="match status" value="1"/>
</dbReference>
<evidence type="ECO:0000256" key="4">
    <source>
        <dbReference type="SAM" id="SignalP"/>
    </source>
</evidence>
<dbReference type="RefSeq" id="WP_189566366.1">
    <property type="nucleotide sequence ID" value="NZ_BMXF01000004.1"/>
</dbReference>
<dbReference type="CDD" id="cd15482">
    <property type="entry name" value="Sialidase_non-viral"/>
    <property type="match status" value="2"/>
</dbReference>
<comment type="caution">
    <text evidence="6">The sequence shown here is derived from an EMBL/GenBank/DDBJ whole genome shotgun (WGS) entry which is preliminary data.</text>
</comment>
<evidence type="ECO:0000313" key="6">
    <source>
        <dbReference type="EMBL" id="GHB80763.1"/>
    </source>
</evidence>
<feature type="region of interest" description="Disordered" evidence="3">
    <location>
        <begin position="878"/>
        <end position="901"/>
    </location>
</feature>
<evidence type="ECO:0000256" key="2">
    <source>
        <dbReference type="SAM" id="Coils"/>
    </source>
</evidence>
<protein>
    <recommendedName>
        <fullName evidence="5">Sortilin N-terminal domain-containing protein</fullName>
    </recommendedName>
</protein>
<dbReference type="Gene3D" id="2.130.10.10">
    <property type="entry name" value="YVTN repeat-like/Quinoprotein amine dehydrogenase"/>
    <property type="match status" value="4"/>
</dbReference>
<evidence type="ECO:0000256" key="3">
    <source>
        <dbReference type="SAM" id="MobiDB-lite"/>
    </source>
</evidence>
<dbReference type="InterPro" id="IPR015943">
    <property type="entry name" value="WD40/YVTN_repeat-like_dom_sf"/>
</dbReference>
<keyword evidence="7" id="KW-1185">Reference proteome</keyword>